<dbReference type="Pfam" id="PF13180">
    <property type="entry name" value="PDZ_2"/>
    <property type="match status" value="1"/>
</dbReference>
<feature type="region of interest" description="Disordered" evidence="4">
    <location>
        <begin position="361"/>
        <end position="406"/>
    </location>
</feature>
<feature type="region of interest" description="Disordered" evidence="4">
    <location>
        <begin position="237"/>
        <end position="290"/>
    </location>
</feature>
<dbReference type="PROSITE" id="PS50106">
    <property type="entry name" value="PDZ"/>
    <property type="match status" value="1"/>
</dbReference>
<reference evidence="6" key="1">
    <citation type="submission" date="2021-01" db="EMBL/GenBank/DDBJ databases">
        <authorList>
            <person name="Corre E."/>
            <person name="Pelletier E."/>
            <person name="Niang G."/>
            <person name="Scheremetjew M."/>
            <person name="Finn R."/>
            <person name="Kale V."/>
            <person name="Holt S."/>
            <person name="Cochrane G."/>
            <person name="Meng A."/>
            <person name="Brown T."/>
            <person name="Cohen L."/>
        </authorList>
    </citation>
    <scope>NUCLEOTIDE SEQUENCE</scope>
    <source>
        <strain evidence="6">CCMP1320</strain>
    </source>
</reference>
<evidence type="ECO:0000256" key="1">
    <source>
        <dbReference type="ARBA" id="ARBA00010541"/>
    </source>
</evidence>
<comment type="similarity">
    <text evidence="1">Belongs to the peptidase S1C family.</text>
</comment>
<dbReference type="SMART" id="SM00228">
    <property type="entry name" value="PDZ"/>
    <property type="match status" value="1"/>
</dbReference>
<feature type="compositionally biased region" description="Pro residues" evidence="4">
    <location>
        <begin position="393"/>
        <end position="404"/>
    </location>
</feature>
<dbReference type="PANTHER" id="PTHR43343:SF2">
    <property type="entry name" value="PDZ DOMAIN-CONTAINING PROTEIN"/>
    <property type="match status" value="1"/>
</dbReference>
<accession>A0A7S3VU55</accession>
<dbReference type="Pfam" id="PF13365">
    <property type="entry name" value="Trypsin_2"/>
    <property type="match status" value="1"/>
</dbReference>
<protein>
    <recommendedName>
        <fullName evidence="5">PDZ domain-containing protein</fullName>
    </recommendedName>
</protein>
<feature type="region of interest" description="Disordered" evidence="4">
    <location>
        <begin position="25"/>
        <end position="44"/>
    </location>
</feature>
<feature type="compositionally biased region" description="Polar residues" evidence="4">
    <location>
        <begin position="377"/>
        <end position="388"/>
    </location>
</feature>
<dbReference type="SUPFAM" id="SSF50156">
    <property type="entry name" value="PDZ domain-like"/>
    <property type="match status" value="1"/>
</dbReference>
<dbReference type="EMBL" id="HBIP01035586">
    <property type="protein sequence ID" value="CAE0506591.1"/>
    <property type="molecule type" value="Transcribed_RNA"/>
</dbReference>
<dbReference type="SUPFAM" id="SSF50494">
    <property type="entry name" value="Trypsin-like serine proteases"/>
    <property type="match status" value="1"/>
</dbReference>
<gene>
    <name evidence="6" type="ORF">DTER00134_LOCUS21667</name>
</gene>
<feature type="domain" description="PDZ" evidence="5">
    <location>
        <begin position="653"/>
        <end position="750"/>
    </location>
</feature>
<name>A0A7S3VU55_DUNTE</name>
<feature type="compositionally biased region" description="Low complexity" evidence="4">
    <location>
        <begin position="33"/>
        <end position="44"/>
    </location>
</feature>
<evidence type="ECO:0000313" key="6">
    <source>
        <dbReference type="EMBL" id="CAE0506591.1"/>
    </source>
</evidence>
<keyword evidence="3" id="KW-0378">Hydrolase</keyword>
<dbReference type="InterPro" id="IPR036034">
    <property type="entry name" value="PDZ_sf"/>
</dbReference>
<dbReference type="InterPro" id="IPR043504">
    <property type="entry name" value="Peptidase_S1_PA_chymotrypsin"/>
</dbReference>
<dbReference type="InterPro" id="IPR001478">
    <property type="entry name" value="PDZ"/>
</dbReference>
<dbReference type="InterPro" id="IPR001940">
    <property type="entry name" value="Peptidase_S1C"/>
</dbReference>
<dbReference type="InterPro" id="IPR039382">
    <property type="entry name" value="DEGP1/8_PDZ_dom"/>
</dbReference>
<dbReference type="PANTHER" id="PTHR43343">
    <property type="entry name" value="PEPTIDASE S12"/>
    <property type="match status" value="1"/>
</dbReference>
<sequence length="770" mass="79188">MLQRQSLLPTAPLQQSNRTVCSVSRSQAPNPVSTSSQTLQQPTQHHFHLALQHRKPGDGAWQQPASSAQQHACASSRPDHSLRLHHLPPLMSRLLSVALNLSKGNLGSQAVEALAHLRTACSMLPVLLLTLVFMPSAAHARMPMSNEGVDVAEAGERSCRVSSNASSSKGEEQPEPGSSHQAPLGSSAHRTGSQRSYEQQQQQQQQQAWWRGSSLGTNDPSISASNAVQAALDAASIPSTPDTAPHLHRSHLALPPQNPAHTMPSASVSPTSQQPSQHAHTAHSCGSSPSPSCYPCAPTIAATTTNARPSLARTTFQMNSPVADSSAIKVNSPVVDSSARNAIEANSPLAAPAHNPLATAADAGSVSTPLPGGHDSGTISGATLSPDQGPTPQLQPAPPPPPPDGTLLLAQADLAVNRLFQSAQPSVVNVSGARMATAFSTLDVTRPAPGQGSGFLWDGRGHVVTSYSLVRGAAEVKVTLVDASSYTARVVGWDAGKDVAVLRLSMPKSKLKELRPARLPPTGTAPAAAPTEGLMVGQTVFGIGNVTGLDHTLTKGCVSGLGRELPGSSSSPTGLPLKGLIQVDAPCCHQSGGALFNAQGQVVGMVAPCLGSATSRASGCGLGYAVPIDAFRGLVDQIIAAPVSIGSSGSLGGMGTAKPSRPTLGVTLAPPQVLAALGQEGVLVLEVPPGSPGIAAGLRHTHRDIFGDVILGDVIVGLDGKSVRSSADLFNALDSRRAGDRVRLDILRDGRATSLTVVLGERGMAGMLEE</sequence>
<evidence type="ECO:0000259" key="5">
    <source>
        <dbReference type="PROSITE" id="PS50106"/>
    </source>
</evidence>
<dbReference type="GO" id="GO:0004252">
    <property type="term" value="F:serine-type endopeptidase activity"/>
    <property type="evidence" value="ECO:0007669"/>
    <property type="project" value="InterPro"/>
</dbReference>
<feature type="region of interest" description="Disordered" evidence="4">
    <location>
        <begin position="153"/>
        <end position="222"/>
    </location>
</feature>
<dbReference type="Gene3D" id="2.30.42.10">
    <property type="match status" value="1"/>
</dbReference>
<dbReference type="GO" id="GO:0006508">
    <property type="term" value="P:proteolysis"/>
    <property type="evidence" value="ECO:0007669"/>
    <property type="project" value="UniProtKB-KW"/>
</dbReference>
<proteinExistence type="inferred from homology"/>
<keyword evidence="2" id="KW-0645">Protease</keyword>
<dbReference type="CDD" id="cd00990">
    <property type="entry name" value="cpPDZ_AtDEGP1-like"/>
    <property type="match status" value="1"/>
</dbReference>
<dbReference type="AlphaFoldDB" id="A0A7S3VU55"/>
<evidence type="ECO:0000256" key="2">
    <source>
        <dbReference type="ARBA" id="ARBA00022670"/>
    </source>
</evidence>
<feature type="compositionally biased region" description="Polar residues" evidence="4">
    <location>
        <begin position="264"/>
        <end position="279"/>
    </location>
</feature>
<dbReference type="Gene3D" id="2.40.10.10">
    <property type="entry name" value="Trypsin-like serine proteases"/>
    <property type="match status" value="2"/>
</dbReference>
<evidence type="ECO:0000256" key="3">
    <source>
        <dbReference type="ARBA" id="ARBA00022801"/>
    </source>
</evidence>
<dbReference type="InterPro" id="IPR009003">
    <property type="entry name" value="Peptidase_S1_PA"/>
</dbReference>
<dbReference type="PRINTS" id="PR00834">
    <property type="entry name" value="PROTEASES2C"/>
</dbReference>
<feature type="compositionally biased region" description="Polar residues" evidence="4">
    <location>
        <begin position="188"/>
        <end position="198"/>
    </location>
</feature>
<organism evidence="6">
    <name type="scientific">Dunaliella tertiolecta</name>
    <name type="common">Green alga</name>
    <dbReference type="NCBI Taxonomy" id="3047"/>
    <lineage>
        <taxon>Eukaryota</taxon>
        <taxon>Viridiplantae</taxon>
        <taxon>Chlorophyta</taxon>
        <taxon>core chlorophytes</taxon>
        <taxon>Chlorophyceae</taxon>
        <taxon>CS clade</taxon>
        <taxon>Chlamydomonadales</taxon>
        <taxon>Dunaliellaceae</taxon>
        <taxon>Dunaliella</taxon>
    </lineage>
</organism>
<dbReference type="InterPro" id="IPR051201">
    <property type="entry name" value="Chloro_Bact_Ser_Proteases"/>
</dbReference>
<evidence type="ECO:0000256" key="4">
    <source>
        <dbReference type="SAM" id="MobiDB-lite"/>
    </source>
</evidence>